<keyword evidence="1" id="KW-0472">Membrane</keyword>
<dbReference type="Pfam" id="PF13347">
    <property type="entry name" value="MFS_2"/>
    <property type="match status" value="1"/>
</dbReference>
<dbReference type="EMBL" id="RNUA01000259">
    <property type="protein sequence ID" value="MHT00817.1"/>
    <property type="molecule type" value="Genomic_DNA"/>
</dbReference>
<accession>A0A3L2LK76</accession>
<organism evidence="2">
    <name type="scientific">Salmonella enterica</name>
    <name type="common">Salmonella choleraesuis</name>
    <dbReference type="NCBI Taxonomy" id="28901"/>
    <lineage>
        <taxon>Bacteria</taxon>
        <taxon>Pseudomonadati</taxon>
        <taxon>Pseudomonadota</taxon>
        <taxon>Gammaproteobacteria</taxon>
        <taxon>Enterobacterales</taxon>
        <taxon>Enterobacteriaceae</taxon>
        <taxon>Salmonella</taxon>
    </lineage>
</organism>
<proteinExistence type="predicted"/>
<sequence>MSSDGAITGNNNSITVRPFGIRDKFGYLCGDLGTCFILGLVNSFLMIYYTNVLGISGAIVGSLYFVIKLFDAFIDV</sequence>
<evidence type="ECO:0000313" key="2">
    <source>
        <dbReference type="EMBL" id="MHT00817.1"/>
    </source>
</evidence>
<feature type="non-terminal residue" evidence="2">
    <location>
        <position position="76"/>
    </location>
</feature>
<reference evidence="2" key="1">
    <citation type="submission" date="2018-11" db="EMBL/GenBank/DDBJ databases">
        <authorList>
            <consortium name="PulseNet: The National Subtyping Network for Foodborne Disease Surveillance"/>
            <person name="Tarr C.L."/>
            <person name="Trees E."/>
            <person name="Katz L.S."/>
            <person name="Carleton-Romer H.A."/>
            <person name="Stroika S."/>
            <person name="Kucerova Z."/>
            <person name="Roache K.F."/>
            <person name="Sabol A.L."/>
            <person name="Besser J."/>
            <person name="Gerner-Smidt P."/>
        </authorList>
    </citation>
    <scope>NUCLEOTIDE SEQUENCE [LARGE SCALE GENOMIC DNA]</scope>
    <source>
        <strain evidence="2">PNUSAS059687</strain>
    </source>
</reference>
<keyword evidence="1" id="KW-0812">Transmembrane</keyword>
<name>A0A3L2LK76_SALER</name>
<gene>
    <name evidence="2" type="ORF">EEN88_24535</name>
</gene>
<dbReference type="AlphaFoldDB" id="A0A3L2LK76"/>
<dbReference type="Proteomes" id="UP000839513">
    <property type="component" value="Unassembled WGS sequence"/>
</dbReference>
<keyword evidence="1" id="KW-1133">Transmembrane helix</keyword>
<comment type="caution">
    <text evidence="2">The sequence shown here is derived from an EMBL/GenBank/DDBJ whole genome shotgun (WGS) entry which is preliminary data.</text>
</comment>
<protein>
    <submittedName>
        <fullName evidence="2">MFS transporter</fullName>
    </submittedName>
</protein>
<feature type="transmembrane region" description="Helical" evidence="1">
    <location>
        <begin position="55"/>
        <end position="74"/>
    </location>
</feature>
<evidence type="ECO:0000256" key="1">
    <source>
        <dbReference type="SAM" id="Phobius"/>
    </source>
</evidence>